<feature type="compositionally biased region" description="Low complexity" evidence="2">
    <location>
        <begin position="854"/>
        <end position="865"/>
    </location>
</feature>
<dbReference type="RefSeq" id="XP_035587057.1">
    <property type="nucleotide sequence ID" value="XM_035731423.2"/>
</dbReference>
<dbReference type="GO" id="GO:0031032">
    <property type="term" value="P:actomyosin structure organization"/>
    <property type="evidence" value="ECO:0007669"/>
    <property type="project" value="TreeGrafter"/>
</dbReference>
<evidence type="ECO:0000256" key="1">
    <source>
        <dbReference type="ARBA" id="ARBA00022553"/>
    </source>
</evidence>
<feature type="compositionally biased region" description="Polar residues" evidence="2">
    <location>
        <begin position="827"/>
        <end position="852"/>
    </location>
</feature>
<dbReference type="Pfam" id="PF09379">
    <property type="entry name" value="FERM_N"/>
    <property type="match status" value="1"/>
</dbReference>
<dbReference type="InterPro" id="IPR000798">
    <property type="entry name" value="Ez/rad/moesin-like"/>
</dbReference>
<keyword evidence="1" id="KW-0597">Phosphoprotein</keyword>
<dbReference type="FunFam" id="2.30.29.30:FF:000001">
    <property type="entry name" value="Erythrocyte membrane protein band 4.1"/>
    <property type="match status" value="1"/>
</dbReference>
<dbReference type="PANTHER" id="PTHR23280">
    <property type="entry name" value="4.1 G PROTEIN"/>
    <property type="match status" value="1"/>
</dbReference>
<dbReference type="PRINTS" id="PR00661">
    <property type="entry name" value="ERMFAMILY"/>
</dbReference>
<feature type="compositionally biased region" description="Basic and acidic residues" evidence="2">
    <location>
        <begin position="104"/>
        <end position="116"/>
    </location>
</feature>
<evidence type="ECO:0000256" key="2">
    <source>
        <dbReference type="SAM" id="MobiDB-lite"/>
    </source>
</evidence>
<dbReference type="SUPFAM" id="SSF47031">
    <property type="entry name" value="Second domain of FERM"/>
    <property type="match status" value="1"/>
</dbReference>
<feature type="region of interest" description="Disordered" evidence="2">
    <location>
        <begin position="104"/>
        <end position="137"/>
    </location>
</feature>
<proteinExistence type="predicted"/>
<dbReference type="SUPFAM" id="SSF54236">
    <property type="entry name" value="Ubiquitin-like"/>
    <property type="match status" value="1"/>
</dbReference>
<feature type="compositionally biased region" description="Basic and acidic residues" evidence="2">
    <location>
        <begin position="786"/>
        <end position="795"/>
    </location>
</feature>
<dbReference type="SMART" id="SM01196">
    <property type="entry name" value="FERM_C"/>
    <property type="match status" value="1"/>
</dbReference>
<feature type="compositionally biased region" description="Basic and acidic residues" evidence="2">
    <location>
        <begin position="872"/>
        <end position="884"/>
    </location>
</feature>
<feature type="region of interest" description="Disordered" evidence="2">
    <location>
        <begin position="65"/>
        <end position="90"/>
    </location>
</feature>
<dbReference type="FunFam" id="1.20.80.10:FF:000001">
    <property type="entry name" value="Erythrocyte membrane protein band 4.1"/>
    <property type="match status" value="1"/>
</dbReference>
<reference evidence="3" key="1">
    <citation type="journal article" date="2012" name="Nat. Genet.">
        <title>Whole-genome sequence of Schistosoma haematobium.</title>
        <authorList>
            <person name="Young N.D."/>
            <person name="Jex A.R."/>
            <person name="Li B."/>
            <person name="Liu S."/>
            <person name="Yang L."/>
            <person name="Xiong Z."/>
            <person name="Li Y."/>
            <person name="Cantacessi C."/>
            <person name="Hall R.S."/>
            <person name="Xu X."/>
            <person name="Chen F."/>
            <person name="Wu X."/>
            <person name="Zerlotini A."/>
            <person name="Oliveira G."/>
            <person name="Hofmann A."/>
            <person name="Zhang G."/>
            <person name="Fang X."/>
            <person name="Kang Y."/>
            <person name="Campbell B.E."/>
            <person name="Loukas A."/>
            <person name="Ranganathan S."/>
            <person name="Rollinson D."/>
            <person name="Rinaldi G."/>
            <person name="Brindley P.J."/>
            <person name="Yang H."/>
            <person name="Wang J."/>
            <person name="Wang J."/>
            <person name="Gasser R.B."/>
        </authorList>
    </citation>
    <scope>NUCLEOTIDE SEQUENCE</scope>
</reference>
<accession>A0A6A5DDU3</accession>
<organism evidence="3 4">
    <name type="scientific">Schistosoma haematobium</name>
    <name type="common">Blood fluke</name>
    <dbReference type="NCBI Taxonomy" id="6185"/>
    <lineage>
        <taxon>Eukaryota</taxon>
        <taxon>Metazoa</taxon>
        <taxon>Spiralia</taxon>
        <taxon>Lophotrochozoa</taxon>
        <taxon>Platyhelminthes</taxon>
        <taxon>Trematoda</taxon>
        <taxon>Digenea</taxon>
        <taxon>Strigeidida</taxon>
        <taxon>Schistosomatoidea</taxon>
        <taxon>Schistosomatidae</taxon>
        <taxon>Schistosoma</taxon>
    </lineage>
</organism>
<dbReference type="GeneID" id="24590677"/>
<protein>
    <submittedName>
        <fullName evidence="3">Erythrocyte membrane protein band 4.1-like</fullName>
    </submittedName>
</protein>
<reference evidence="3" key="3">
    <citation type="submission" date="2021-06" db="EMBL/GenBank/DDBJ databases">
        <title>Chromosome-level genome assembly for S. haematobium.</title>
        <authorList>
            <person name="Stroehlein A.J."/>
        </authorList>
    </citation>
    <scope>NUCLEOTIDE SEQUENCE</scope>
</reference>
<feature type="region of interest" description="Disordered" evidence="2">
    <location>
        <begin position="784"/>
        <end position="963"/>
    </location>
</feature>
<feature type="compositionally biased region" description="Basic residues" evidence="2">
    <location>
        <begin position="943"/>
        <end position="955"/>
    </location>
</feature>
<reference evidence="3" key="2">
    <citation type="journal article" date="2019" name="Gigascience">
        <title>High-quality Schistosoma haematobium genome achieved by single-molecule and long-range sequencing.</title>
        <authorList>
            <person name="Stroehlein A.J."/>
            <person name="Korhonen P.K."/>
            <person name="Chong T.M."/>
            <person name="Lim Y.L."/>
            <person name="Chan K.G."/>
            <person name="Webster B."/>
            <person name="Rollinson D."/>
            <person name="Brindley P.J."/>
            <person name="Gasser R.B."/>
            <person name="Young N.D."/>
        </authorList>
    </citation>
    <scope>NUCLEOTIDE SEQUENCE</scope>
</reference>
<evidence type="ECO:0000313" key="3">
    <source>
        <dbReference type="EMBL" id="KAH9591291.1"/>
    </source>
</evidence>
<dbReference type="InterPro" id="IPR000299">
    <property type="entry name" value="FERM_domain"/>
</dbReference>
<feature type="region of interest" description="Disordered" evidence="2">
    <location>
        <begin position="156"/>
        <end position="224"/>
    </location>
</feature>
<dbReference type="KEGG" id="shx:MS3_00003630"/>
<dbReference type="GO" id="GO:0008092">
    <property type="term" value="F:cytoskeletal protein binding"/>
    <property type="evidence" value="ECO:0007669"/>
    <property type="project" value="InterPro"/>
</dbReference>
<dbReference type="InterPro" id="IPR035963">
    <property type="entry name" value="FERM_2"/>
</dbReference>
<dbReference type="EMBL" id="AMPZ03000002">
    <property type="protein sequence ID" value="KAH9591291.1"/>
    <property type="molecule type" value="Genomic_DNA"/>
</dbReference>
<dbReference type="GO" id="GO:0005886">
    <property type="term" value="C:plasma membrane"/>
    <property type="evidence" value="ECO:0007669"/>
    <property type="project" value="TreeGrafter"/>
</dbReference>
<dbReference type="InterPro" id="IPR014847">
    <property type="entry name" value="FA"/>
</dbReference>
<comment type="caution">
    <text evidence="3">The sequence shown here is derived from an EMBL/GenBank/DDBJ whole genome shotgun (WGS) entry which is preliminary data.</text>
</comment>
<dbReference type="InterPro" id="IPR011993">
    <property type="entry name" value="PH-like_dom_sf"/>
</dbReference>
<dbReference type="Gene3D" id="1.20.80.10">
    <property type="match status" value="1"/>
</dbReference>
<feature type="compositionally biased region" description="Basic and acidic residues" evidence="2">
    <location>
        <begin position="65"/>
        <end position="80"/>
    </location>
</feature>
<dbReference type="CDD" id="cd14473">
    <property type="entry name" value="FERM_B-lobe"/>
    <property type="match status" value="1"/>
</dbReference>
<gene>
    <name evidence="3" type="primary">FRM-1_4</name>
    <name evidence="3" type="ORF">MS3_00003630</name>
</gene>
<dbReference type="PRINTS" id="PR00935">
    <property type="entry name" value="BAND41"/>
</dbReference>
<dbReference type="Pfam" id="PF00373">
    <property type="entry name" value="FERM_M"/>
    <property type="match status" value="1"/>
</dbReference>
<dbReference type="PANTHER" id="PTHR23280:SF21">
    <property type="entry name" value="PROTEIN 4.1 HOMOLOG"/>
    <property type="match status" value="1"/>
</dbReference>
<dbReference type="SMART" id="SM00295">
    <property type="entry name" value="B41"/>
    <property type="match status" value="1"/>
</dbReference>
<dbReference type="CTD" id="24590677"/>
<dbReference type="InterPro" id="IPR019749">
    <property type="entry name" value="Band_41_domain"/>
</dbReference>
<dbReference type="PROSITE" id="PS00661">
    <property type="entry name" value="FERM_2"/>
    <property type="match status" value="1"/>
</dbReference>
<dbReference type="PROSITE" id="PS50057">
    <property type="entry name" value="FERM_3"/>
    <property type="match status" value="1"/>
</dbReference>
<dbReference type="Pfam" id="PF09380">
    <property type="entry name" value="FERM_C"/>
    <property type="match status" value="1"/>
</dbReference>
<dbReference type="InterPro" id="IPR019748">
    <property type="entry name" value="FERM_central"/>
</dbReference>
<dbReference type="InterPro" id="IPR018979">
    <property type="entry name" value="FERM_N"/>
</dbReference>
<sequence>MTMDLPLTLQSVKLLLNLYATNENTIMEDVQGHKRERGEKIHRKKKSRDYEVTDQTASRFLNHFSDNRYDNQDNGCHDPETTEGYADFNATKRPYSSSRVVYRDSVEKTYPNEKAERHRSKKKPPRHENVSNVAGMKHKYSVDQYQESIHSYVSDNENQYRSRTGSRISQNQVPYHQDEESGVSGSIRYDGSVPPSPLSVSIPISNGRSEERRESSMGLPTNLHSESYSSYEQRLLDDGHSNAFVGSGRGFWNPEFGQGQNELVPHQNLPEVSPTKNVLSKLFASFRRRKPKAHVSQITKPSDSSTSVCVIMLDGEELVFQLSRDDIGQVLFDQVCQNLDLYEADYFGLTFVSNKIRTWFWLDLQTKIGKQLRDNEQRLFYFQVKFYPPEPSLLQEELTRYQLTLQIRQDIYTGKLPCSWVTQALLGSFMVQAELGDFDPDKHIGLDYLNEFEFVPSPTPQLLKKIVELHKTHTGMKPNEADIKYLETAKRLELYGVDLHPAKDTENVDIYIGVGFHGVVIYRDRLRIGRFAWPKVLRISYKKNNFYLKIRPDYSEPVEAIVGFRLLNPHLANRLWKAAVEHHAFFRLKETPAPKRPLSTPSLSKSQFRYTGRTFFQYRTTNIDRPHPRFNRSMLKRRTASMPTGLNAAMNMHTLNRAHPRDMTVGKIQNNDQLQGLRRFGSVQMGSGVNGNSNATQLYGTVPRHHPYSESVVSEVQDVQSQMSKQYSDGVSNILSYGSVNESYDNEAPYNDYVNYRHSGKGKPDEMLSVTGGSQSSDYPIIQHGQNDRKGRHPSEISNSINERRPNSPIYANTKTHRRKKHHDESSTNTVQQKDNYTYDPNTRISNLSSSHKPPVGGVPVFGGVMLPNNHHNQEVDRLKRSDQLRPLNSPHFKKKQQYHSEENDEQTVTLTEDKADHNQYKSSSKHRKQLQTDHYSAVSNHNRPRHSGRSHRRQSGNVEGML</sequence>
<reference evidence="3" key="4">
    <citation type="journal article" date="2022" name="PLoS Pathog.">
        <title>Chromosome-level genome of Schistosoma haematobium underpins genome-wide explorations of molecular variation.</title>
        <authorList>
            <person name="Stroehlein A.J."/>
            <person name="Korhonen P.K."/>
            <person name="Lee V.V."/>
            <person name="Ralph S.A."/>
            <person name="Mentink-Kane M."/>
            <person name="You H."/>
            <person name="McManus D.P."/>
            <person name="Tchuente L.T."/>
            <person name="Stothard J.R."/>
            <person name="Kaur P."/>
            <person name="Dudchenko O."/>
            <person name="Aiden E.L."/>
            <person name="Yang B."/>
            <person name="Yang H."/>
            <person name="Emery A.M."/>
            <person name="Webster B.L."/>
            <person name="Brindley P.J."/>
            <person name="Rollinson D."/>
            <person name="Chang B.C.H."/>
            <person name="Gasser R.B."/>
            <person name="Young N.D."/>
        </authorList>
    </citation>
    <scope>NUCLEOTIDE SEQUENCE</scope>
</reference>
<dbReference type="Gene3D" id="2.30.29.30">
    <property type="entry name" value="Pleckstrin-homology domain (PH domain)/Phosphotyrosine-binding domain (PTB)"/>
    <property type="match status" value="1"/>
</dbReference>
<dbReference type="CDD" id="cd13184">
    <property type="entry name" value="FERM_C_4_1_family"/>
    <property type="match status" value="1"/>
</dbReference>
<dbReference type="SMART" id="SM01195">
    <property type="entry name" value="FA"/>
    <property type="match status" value="1"/>
</dbReference>
<keyword evidence="4" id="KW-1185">Reference proteome</keyword>
<dbReference type="Gene3D" id="3.10.20.90">
    <property type="entry name" value="Phosphatidylinositol 3-kinase Catalytic Subunit, Chain A, domain 1"/>
    <property type="match status" value="1"/>
</dbReference>
<name>A0A6A5DDU3_SCHHA</name>
<dbReference type="GO" id="GO:0005856">
    <property type="term" value="C:cytoskeleton"/>
    <property type="evidence" value="ECO:0007669"/>
    <property type="project" value="TreeGrafter"/>
</dbReference>
<dbReference type="InterPro" id="IPR029071">
    <property type="entry name" value="Ubiquitin-like_domsf"/>
</dbReference>
<dbReference type="InterPro" id="IPR018980">
    <property type="entry name" value="FERM_PH-like_C"/>
</dbReference>
<dbReference type="InterPro" id="IPR019747">
    <property type="entry name" value="FERM_CS"/>
</dbReference>
<dbReference type="InterPro" id="IPR014352">
    <property type="entry name" value="FERM/acyl-CoA-bd_prot_sf"/>
</dbReference>
<feature type="compositionally biased region" description="Polar residues" evidence="2">
    <location>
        <begin position="156"/>
        <end position="174"/>
    </location>
</feature>
<evidence type="ECO:0000313" key="4">
    <source>
        <dbReference type="Proteomes" id="UP000471633"/>
    </source>
</evidence>
<dbReference type="Proteomes" id="UP000471633">
    <property type="component" value="Unassembled WGS sequence"/>
</dbReference>
<dbReference type="SUPFAM" id="SSF50729">
    <property type="entry name" value="PH domain-like"/>
    <property type="match status" value="1"/>
</dbReference>
<dbReference type="AlphaFoldDB" id="A0A6A5DDU3"/>